<protein>
    <submittedName>
        <fullName evidence="10">Response regulator</fullName>
    </submittedName>
</protein>
<dbReference type="RefSeq" id="WP_263341283.1">
    <property type="nucleotide sequence ID" value="NZ_JAGSYH010000007.1"/>
</dbReference>
<dbReference type="SUPFAM" id="SSF64518">
    <property type="entry name" value="Phase 1 flagellin"/>
    <property type="match status" value="1"/>
</dbReference>
<keyword evidence="3" id="KW-0805">Transcription regulation</keyword>
<feature type="domain" description="Response regulatory" evidence="8">
    <location>
        <begin position="2"/>
        <end position="116"/>
    </location>
</feature>
<evidence type="ECO:0000256" key="3">
    <source>
        <dbReference type="ARBA" id="ARBA00023015"/>
    </source>
</evidence>
<evidence type="ECO:0000256" key="2">
    <source>
        <dbReference type="ARBA" id="ARBA00023012"/>
    </source>
</evidence>
<reference evidence="11" key="1">
    <citation type="journal article" date="2019" name="Int. J. Syst. Evol. Microbiol.">
        <title>The Global Catalogue of Microorganisms (GCM) 10K type strain sequencing project: providing services to taxonomists for standard genome sequencing and annotation.</title>
        <authorList>
            <consortium name="The Broad Institute Genomics Platform"/>
            <consortium name="The Broad Institute Genome Sequencing Center for Infectious Disease"/>
            <person name="Wu L."/>
            <person name="Ma J."/>
        </authorList>
    </citation>
    <scope>NUCLEOTIDE SEQUENCE [LARGE SCALE GENOMIC DNA]</scope>
    <source>
        <strain evidence="11">JCM 4087</strain>
    </source>
</reference>
<evidence type="ECO:0000256" key="6">
    <source>
        <dbReference type="PROSITE-ProRule" id="PRU00169"/>
    </source>
</evidence>
<evidence type="ECO:0000256" key="1">
    <source>
        <dbReference type="ARBA" id="ARBA00022553"/>
    </source>
</evidence>
<evidence type="ECO:0000259" key="8">
    <source>
        <dbReference type="PROSITE" id="PS50110"/>
    </source>
</evidence>
<dbReference type="PANTHER" id="PTHR48111">
    <property type="entry name" value="REGULATOR OF RPOS"/>
    <property type="match status" value="1"/>
</dbReference>
<dbReference type="InterPro" id="IPR011006">
    <property type="entry name" value="CheY-like_superfamily"/>
</dbReference>
<keyword evidence="11" id="KW-1185">Reference proteome</keyword>
<keyword evidence="2" id="KW-0902">Two-component regulatory system</keyword>
<comment type="caution">
    <text evidence="10">The sequence shown here is derived from an EMBL/GenBank/DDBJ whole genome shotgun (WGS) entry which is preliminary data.</text>
</comment>
<keyword evidence="5" id="KW-0804">Transcription</keyword>
<dbReference type="Proteomes" id="UP001596091">
    <property type="component" value="Unassembled WGS sequence"/>
</dbReference>
<proteinExistence type="predicted"/>
<dbReference type="PROSITE" id="PS51755">
    <property type="entry name" value="OMPR_PHOB"/>
    <property type="match status" value="1"/>
</dbReference>
<dbReference type="InterPro" id="IPR036388">
    <property type="entry name" value="WH-like_DNA-bd_sf"/>
</dbReference>
<dbReference type="SUPFAM" id="SSF52172">
    <property type="entry name" value="CheY-like"/>
    <property type="match status" value="1"/>
</dbReference>
<feature type="domain" description="OmpR/PhoB-type" evidence="9">
    <location>
        <begin position="123"/>
        <end position="189"/>
    </location>
</feature>
<dbReference type="CDD" id="cd17574">
    <property type="entry name" value="REC_OmpR"/>
    <property type="match status" value="1"/>
</dbReference>
<dbReference type="SMART" id="SM00448">
    <property type="entry name" value="REC"/>
    <property type="match status" value="1"/>
</dbReference>
<dbReference type="PROSITE" id="PS50110">
    <property type="entry name" value="RESPONSE_REGULATORY"/>
    <property type="match status" value="1"/>
</dbReference>
<evidence type="ECO:0000256" key="5">
    <source>
        <dbReference type="ARBA" id="ARBA00023163"/>
    </source>
</evidence>
<dbReference type="InterPro" id="IPR001789">
    <property type="entry name" value="Sig_transdc_resp-reg_receiver"/>
</dbReference>
<sequence>MKVLVVEDDLALVKFLSRGMEADGHRVSRAEDGGVAMLALQREMPDLAILDLNLPVLDGEQVLGHLRRMDSNLPVLVLTGRQEVETRIRCFDLGADDLMVKPFSLHELRARCRALLRRKRETKLTLRAGDLELDRLDHAVRRAGNAISLTNKEFALLEHLMLNRGHCVSRVELLDAVWHMEPAQTTNIVGTDLDGDNGNAGNIFAAPTHVAGSAAAMHVVMTDPNKIAAAGLGDGTGDDSNAVTAANLGSQNIINGETPTNFYANLVSTLGATVSQTTTESQALSASVTQLQTQVSSLSSVSLDEEASNLEQFQRAYQAASQTFTILNTVYASALNLGVETAVS</sequence>
<keyword evidence="4 7" id="KW-0238">DNA-binding</keyword>
<evidence type="ECO:0000313" key="11">
    <source>
        <dbReference type="Proteomes" id="UP001596091"/>
    </source>
</evidence>
<organism evidence="10 11">
    <name type="scientific">Acidicapsa dinghuensis</name>
    <dbReference type="NCBI Taxonomy" id="2218256"/>
    <lineage>
        <taxon>Bacteria</taxon>
        <taxon>Pseudomonadati</taxon>
        <taxon>Acidobacteriota</taxon>
        <taxon>Terriglobia</taxon>
        <taxon>Terriglobales</taxon>
        <taxon>Acidobacteriaceae</taxon>
        <taxon>Acidicapsa</taxon>
    </lineage>
</organism>
<dbReference type="CDD" id="cd00383">
    <property type="entry name" value="trans_reg_C"/>
    <property type="match status" value="1"/>
</dbReference>
<name>A0ABW1EGX3_9BACT</name>
<evidence type="ECO:0000256" key="7">
    <source>
        <dbReference type="PROSITE-ProRule" id="PRU01091"/>
    </source>
</evidence>
<dbReference type="Pfam" id="PF00486">
    <property type="entry name" value="Trans_reg_C"/>
    <property type="match status" value="1"/>
</dbReference>
<dbReference type="Pfam" id="PF00072">
    <property type="entry name" value="Response_reg"/>
    <property type="match status" value="1"/>
</dbReference>
<dbReference type="Gene3D" id="6.10.250.690">
    <property type="match status" value="1"/>
</dbReference>
<dbReference type="InterPro" id="IPR039420">
    <property type="entry name" value="WalR-like"/>
</dbReference>
<evidence type="ECO:0000256" key="4">
    <source>
        <dbReference type="ARBA" id="ARBA00023125"/>
    </source>
</evidence>
<dbReference type="Gene3D" id="1.10.10.10">
    <property type="entry name" value="Winged helix-like DNA-binding domain superfamily/Winged helix DNA-binding domain"/>
    <property type="match status" value="1"/>
</dbReference>
<accession>A0ABW1EGX3</accession>
<keyword evidence="1 6" id="KW-0597">Phosphoprotein</keyword>
<dbReference type="PANTHER" id="PTHR48111:SF1">
    <property type="entry name" value="TWO-COMPONENT RESPONSE REGULATOR ORR33"/>
    <property type="match status" value="1"/>
</dbReference>
<gene>
    <name evidence="10" type="ORF">ACFPT7_13960</name>
</gene>
<evidence type="ECO:0000259" key="9">
    <source>
        <dbReference type="PROSITE" id="PS51755"/>
    </source>
</evidence>
<dbReference type="EMBL" id="JBHSPH010000004">
    <property type="protein sequence ID" value="MFC5863405.1"/>
    <property type="molecule type" value="Genomic_DNA"/>
</dbReference>
<feature type="modified residue" description="4-aspartylphosphate" evidence="6">
    <location>
        <position position="51"/>
    </location>
</feature>
<dbReference type="Gene3D" id="3.40.50.2300">
    <property type="match status" value="1"/>
</dbReference>
<evidence type="ECO:0000313" key="10">
    <source>
        <dbReference type="EMBL" id="MFC5863405.1"/>
    </source>
</evidence>
<dbReference type="InterPro" id="IPR001867">
    <property type="entry name" value="OmpR/PhoB-type_DNA-bd"/>
</dbReference>
<feature type="DNA-binding region" description="OmpR/PhoB-type" evidence="7">
    <location>
        <begin position="123"/>
        <end position="189"/>
    </location>
</feature>